<dbReference type="Proteomes" id="UP000634136">
    <property type="component" value="Unassembled WGS sequence"/>
</dbReference>
<organism evidence="1 2">
    <name type="scientific">Senna tora</name>
    <dbReference type="NCBI Taxonomy" id="362788"/>
    <lineage>
        <taxon>Eukaryota</taxon>
        <taxon>Viridiplantae</taxon>
        <taxon>Streptophyta</taxon>
        <taxon>Embryophyta</taxon>
        <taxon>Tracheophyta</taxon>
        <taxon>Spermatophyta</taxon>
        <taxon>Magnoliopsida</taxon>
        <taxon>eudicotyledons</taxon>
        <taxon>Gunneridae</taxon>
        <taxon>Pentapetalae</taxon>
        <taxon>rosids</taxon>
        <taxon>fabids</taxon>
        <taxon>Fabales</taxon>
        <taxon>Fabaceae</taxon>
        <taxon>Caesalpinioideae</taxon>
        <taxon>Cassia clade</taxon>
        <taxon>Senna</taxon>
    </lineage>
</organism>
<evidence type="ECO:0000313" key="1">
    <source>
        <dbReference type="EMBL" id="KAF7826696.1"/>
    </source>
</evidence>
<evidence type="ECO:0000313" key="2">
    <source>
        <dbReference type="Proteomes" id="UP000634136"/>
    </source>
</evidence>
<comment type="caution">
    <text evidence="1">The sequence shown here is derived from an EMBL/GenBank/DDBJ whole genome shotgun (WGS) entry which is preliminary data.</text>
</comment>
<dbReference type="EMBL" id="JAAIUW010000006">
    <property type="protein sequence ID" value="KAF7826696.1"/>
    <property type="molecule type" value="Genomic_DNA"/>
</dbReference>
<proteinExistence type="predicted"/>
<reference evidence="1" key="1">
    <citation type="submission" date="2020-09" db="EMBL/GenBank/DDBJ databases">
        <title>Genome-Enabled Discovery of Anthraquinone Biosynthesis in Senna tora.</title>
        <authorList>
            <person name="Kang S.-H."/>
            <person name="Pandey R.P."/>
            <person name="Lee C.-M."/>
            <person name="Sim J.-S."/>
            <person name="Jeong J.-T."/>
            <person name="Choi B.-S."/>
            <person name="Jung M."/>
            <person name="Ginzburg D."/>
            <person name="Zhao K."/>
            <person name="Won S.Y."/>
            <person name="Oh T.-J."/>
            <person name="Yu Y."/>
            <person name="Kim N.-H."/>
            <person name="Lee O.R."/>
            <person name="Lee T.-H."/>
            <person name="Bashyal P."/>
            <person name="Kim T.-S."/>
            <person name="Lee W.-H."/>
            <person name="Kawkins C."/>
            <person name="Kim C.-K."/>
            <person name="Kim J.S."/>
            <person name="Ahn B.O."/>
            <person name="Rhee S.Y."/>
            <person name="Sohng J.K."/>
        </authorList>
    </citation>
    <scope>NUCLEOTIDE SEQUENCE</scope>
    <source>
        <tissue evidence="1">Leaf</tissue>
    </source>
</reference>
<gene>
    <name evidence="1" type="ORF">G2W53_017860</name>
</gene>
<protein>
    <submittedName>
        <fullName evidence="1">Uncharacterized protein</fullName>
    </submittedName>
</protein>
<name>A0A834TTZ6_9FABA</name>
<accession>A0A834TTZ6</accession>
<keyword evidence="2" id="KW-1185">Reference proteome</keyword>
<dbReference type="AlphaFoldDB" id="A0A834TTZ6"/>
<sequence>MPSAVFFLKHSVCRNFESVGRATVHRVVVFLTTRIQSPRLELGSSYLTCRSIFAPPMNTISAFRNTITTAPIPSAVNTKNLGKKKRLRYLFQCFL</sequence>